<feature type="non-terminal residue" evidence="2">
    <location>
        <position position="102"/>
    </location>
</feature>
<name>Q5C238_SCHJA</name>
<reference evidence="2" key="1">
    <citation type="journal article" date="2006" name="PLoS Pathog.">
        <title>New perspectives on host-parasite interplay by comparative transcriptomic and proteomic analyses of Schistosoma japonicum.</title>
        <authorList>
            <person name="Liu F."/>
            <person name="Lu J."/>
            <person name="Hu W."/>
            <person name="Wang S.Y."/>
            <person name="Cui S.J."/>
            <person name="Chi M."/>
            <person name="Yan Q."/>
            <person name="Wang X.R."/>
            <person name="Song H.D."/>
            <person name="Xu X.N."/>
            <person name="Wang J.J."/>
            <person name="Zhang X.L."/>
            <person name="Zhang X."/>
            <person name="Wang Z.Q."/>
            <person name="Xue C.L."/>
            <person name="Brindley P.J."/>
            <person name="McManus D.P."/>
            <person name="Yang P.Y."/>
            <person name="Feng Z."/>
            <person name="Chen Z."/>
            <person name="Han Z.G."/>
        </authorList>
    </citation>
    <scope>NUCLEOTIDE SEQUENCE</scope>
</reference>
<evidence type="ECO:0000313" key="2">
    <source>
        <dbReference type="EMBL" id="AAX26287.2"/>
    </source>
</evidence>
<accession>Q5C238</accession>
<evidence type="ECO:0000256" key="1">
    <source>
        <dbReference type="SAM" id="MobiDB-lite"/>
    </source>
</evidence>
<protein>
    <submittedName>
        <fullName evidence="2">SJCHGC06943 protein</fullName>
    </submittedName>
</protein>
<feature type="compositionally biased region" description="Polar residues" evidence="1">
    <location>
        <begin position="1"/>
        <end position="24"/>
    </location>
</feature>
<sequence length="102" mass="11131">MDYKQQSSAPIQYTPPQLTVTASDGNIVIRTRSTCRPGEPLPPHPAHTARSPPYAPTLLPPNSKFPNPPPTPTPPRHPHPVPPRPSMFHKSRPQSPTEPTPG</sequence>
<feature type="region of interest" description="Disordered" evidence="1">
    <location>
        <begin position="1"/>
        <end position="102"/>
    </location>
</feature>
<dbReference type="AlphaFoldDB" id="Q5C238"/>
<organism evidence="2">
    <name type="scientific">Schistosoma japonicum</name>
    <name type="common">Blood fluke</name>
    <dbReference type="NCBI Taxonomy" id="6182"/>
    <lineage>
        <taxon>Eukaryota</taxon>
        <taxon>Metazoa</taxon>
        <taxon>Spiralia</taxon>
        <taxon>Lophotrochozoa</taxon>
        <taxon>Platyhelminthes</taxon>
        <taxon>Trematoda</taxon>
        <taxon>Digenea</taxon>
        <taxon>Strigeidida</taxon>
        <taxon>Schistosomatoidea</taxon>
        <taxon>Schistosomatidae</taxon>
        <taxon>Schistosoma</taxon>
    </lineage>
</organism>
<dbReference type="EMBL" id="AY810398">
    <property type="protein sequence ID" value="AAX26287.2"/>
    <property type="molecule type" value="mRNA"/>
</dbReference>
<feature type="compositionally biased region" description="Pro residues" evidence="1">
    <location>
        <begin position="66"/>
        <end position="85"/>
    </location>
</feature>
<proteinExistence type="evidence at transcript level"/>